<evidence type="ECO:0000313" key="11">
    <source>
        <dbReference type="EMBL" id="KAJ8731658.1"/>
    </source>
</evidence>
<keyword evidence="2 9" id="KW-0732">Signal</keyword>
<organism evidence="11 12">
    <name type="scientific">Mythimna separata</name>
    <name type="common">Oriental armyworm</name>
    <name type="synonym">Pseudaletia separata</name>
    <dbReference type="NCBI Taxonomy" id="271217"/>
    <lineage>
        <taxon>Eukaryota</taxon>
        <taxon>Metazoa</taxon>
        <taxon>Ecdysozoa</taxon>
        <taxon>Arthropoda</taxon>
        <taxon>Hexapoda</taxon>
        <taxon>Insecta</taxon>
        <taxon>Pterygota</taxon>
        <taxon>Neoptera</taxon>
        <taxon>Endopterygota</taxon>
        <taxon>Lepidoptera</taxon>
        <taxon>Glossata</taxon>
        <taxon>Ditrysia</taxon>
        <taxon>Noctuoidea</taxon>
        <taxon>Noctuidae</taxon>
        <taxon>Noctuinae</taxon>
        <taxon>Hadenini</taxon>
        <taxon>Mythimna</taxon>
    </lineage>
</organism>
<dbReference type="SUPFAM" id="SSF53474">
    <property type="entry name" value="alpha/beta-Hydrolases"/>
    <property type="match status" value="1"/>
</dbReference>
<evidence type="ECO:0000259" key="10">
    <source>
        <dbReference type="Pfam" id="PF00561"/>
    </source>
</evidence>
<keyword evidence="6" id="KW-0325">Glycoprotein</keyword>
<dbReference type="GO" id="GO:0016788">
    <property type="term" value="F:hydrolase activity, acting on ester bonds"/>
    <property type="evidence" value="ECO:0007669"/>
    <property type="project" value="InterPro"/>
</dbReference>
<dbReference type="GO" id="GO:0016042">
    <property type="term" value="P:lipid catabolic process"/>
    <property type="evidence" value="ECO:0007669"/>
    <property type="project" value="UniProtKB-KW"/>
</dbReference>
<evidence type="ECO:0000256" key="9">
    <source>
        <dbReference type="SAM" id="SignalP"/>
    </source>
</evidence>
<evidence type="ECO:0000256" key="3">
    <source>
        <dbReference type="ARBA" id="ARBA00022801"/>
    </source>
</evidence>
<keyword evidence="5" id="KW-0443">Lipid metabolism</keyword>
<keyword evidence="4 7" id="KW-0442">Lipid degradation</keyword>
<evidence type="ECO:0000256" key="2">
    <source>
        <dbReference type="ARBA" id="ARBA00022729"/>
    </source>
</evidence>
<comment type="caution">
    <text evidence="11">The sequence shown here is derived from an EMBL/GenBank/DDBJ whole genome shotgun (WGS) entry which is preliminary data.</text>
</comment>
<dbReference type="Pfam" id="PF00561">
    <property type="entry name" value="Abhydrolase_1"/>
    <property type="match status" value="1"/>
</dbReference>
<evidence type="ECO:0000256" key="5">
    <source>
        <dbReference type="ARBA" id="ARBA00023098"/>
    </source>
</evidence>
<comment type="similarity">
    <text evidence="1 7">Belongs to the AB hydrolase superfamily. Lipase family.</text>
</comment>
<dbReference type="PANTHER" id="PTHR11005">
    <property type="entry name" value="LYSOSOMAL ACID LIPASE-RELATED"/>
    <property type="match status" value="1"/>
</dbReference>
<feature type="active site" description="Nucleophile" evidence="8">
    <location>
        <position position="162"/>
    </location>
</feature>
<dbReference type="InterPro" id="IPR025483">
    <property type="entry name" value="Lipase_euk"/>
</dbReference>
<evidence type="ECO:0000313" key="12">
    <source>
        <dbReference type="Proteomes" id="UP001231518"/>
    </source>
</evidence>
<evidence type="ECO:0000256" key="6">
    <source>
        <dbReference type="ARBA" id="ARBA00023180"/>
    </source>
</evidence>
<gene>
    <name evidence="11" type="ORF">PYW07_004822</name>
</gene>
<feature type="signal peptide" evidence="9">
    <location>
        <begin position="1"/>
        <end position="17"/>
    </location>
</feature>
<name>A0AAD7YXU5_MYTSE</name>
<keyword evidence="3 7" id="KW-0378">Hydrolase</keyword>
<feature type="domain" description="AB hydrolase-1" evidence="10">
    <location>
        <begin position="68"/>
        <end position="190"/>
    </location>
</feature>
<protein>
    <recommendedName>
        <fullName evidence="7">Lipase</fullName>
    </recommendedName>
</protein>
<dbReference type="PIRSF" id="PIRSF000862">
    <property type="entry name" value="Steryl_ester_lip"/>
    <property type="match status" value="1"/>
</dbReference>
<keyword evidence="12" id="KW-1185">Reference proteome</keyword>
<dbReference type="EMBL" id="JARGEI010000005">
    <property type="protein sequence ID" value="KAJ8731658.1"/>
    <property type="molecule type" value="Genomic_DNA"/>
</dbReference>
<dbReference type="AlphaFoldDB" id="A0AAD7YXU5"/>
<dbReference type="FunFam" id="3.40.50.1820:FF:000057">
    <property type="entry name" value="Lipase"/>
    <property type="match status" value="1"/>
</dbReference>
<evidence type="ECO:0000256" key="7">
    <source>
        <dbReference type="PIRNR" id="PIRNR000862"/>
    </source>
</evidence>
<dbReference type="Gene3D" id="3.40.50.1820">
    <property type="entry name" value="alpha/beta hydrolase"/>
    <property type="match status" value="1"/>
</dbReference>
<reference evidence="11" key="1">
    <citation type="submission" date="2023-03" db="EMBL/GenBank/DDBJ databases">
        <title>Chromosome-level genomes of two armyworms, Mythimna separata and Mythimna loreyi, provide insights into the biosynthesis and reception of sex pheromones.</title>
        <authorList>
            <person name="Zhao H."/>
        </authorList>
    </citation>
    <scope>NUCLEOTIDE SEQUENCE</scope>
    <source>
        <strain evidence="11">BeijingLab</strain>
        <tissue evidence="11">Pupa</tissue>
    </source>
</reference>
<proteinExistence type="inferred from homology"/>
<feature type="chain" id="PRO_5042073078" description="Lipase" evidence="9">
    <location>
        <begin position="18"/>
        <end position="393"/>
    </location>
</feature>
<feature type="active site" description="Charge relay system" evidence="8">
    <location>
        <position position="336"/>
    </location>
</feature>
<evidence type="ECO:0000256" key="1">
    <source>
        <dbReference type="ARBA" id="ARBA00010701"/>
    </source>
</evidence>
<evidence type="ECO:0000256" key="8">
    <source>
        <dbReference type="PIRSR" id="PIRSR000862-1"/>
    </source>
</evidence>
<evidence type="ECO:0000256" key="4">
    <source>
        <dbReference type="ARBA" id="ARBA00022963"/>
    </source>
</evidence>
<sequence>MNCIYLLLVIFTSGVLSQIPIRMKMPDEAKMTYTQIANKYGQEAEEYDVISEGGYILKLFHIPGDRTKPILCVHGAIDSADSFIMRGNTSLSVALARDNYDVWAMNYRGNKYSRRHTKMNPDSDQEFWNFSAHEIGYYDVKAHIDFILKKTGEKSLSVIGYSEGTMAMYVLGATRPEYNDKVKILISLAPICFIRNTGLFMSLVLHMAPILNVGLQAINSEEVGGQNSTTRSLIKEVCSEKYSGYETCLLNGLFLVTGSDPSEIEPAFFPVIIGHFPAGTSRKNLNHLVQISQHRKFSNYDYGLKQNMAKYKRPTPPEYDLNKVTMKIALIVAKNDKISTIKDVEKLRKRLPNVVEYRVMKSDAFNHVDYVWGKSTHKTLFPHIFRILNKYNK</sequence>
<dbReference type="Proteomes" id="UP001231518">
    <property type="component" value="Chromosome 16"/>
</dbReference>
<dbReference type="InterPro" id="IPR029058">
    <property type="entry name" value="AB_hydrolase_fold"/>
</dbReference>
<feature type="active site" description="Charge relay system" evidence="8">
    <location>
        <position position="367"/>
    </location>
</feature>
<dbReference type="InterPro" id="IPR000073">
    <property type="entry name" value="AB_hydrolase_1"/>
</dbReference>
<accession>A0AAD7YXU5</accession>